<dbReference type="EMBL" id="MNCJ02000319">
    <property type="protein sequence ID" value="KAF5808007.1"/>
    <property type="molecule type" value="Genomic_DNA"/>
</dbReference>
<reference evidence="3" key="1">
    <citation type="journal article" date="2017" name="Nature">
        <title>The sunflower genome provides insights into oil metabolism, flowering and Asterid evolution.</title>
        <authorList>
            <person name="Badouin H."/>
            <person name="Gouzy J."/>
            <person name="Grassa C.J."/>
            <person name="Murat F."/>
            <person name="Staton S.E."/>
            <person name="Cottret L."/>
            <person name="Lelandais-Briere C."/>
            <person name="Owens G.L."/>
            <person name="Carrere S."/>
            <person name="Mayjonade B."/>
            <person name="Legrand L."/>
            <person name="Gill N."/>
            <person name="Kane N.C."/>
            <person name="Bowers J.E."/>
            <person name="Hubner S."/>
            <person name="Bellec A."/>
            <person name="Berard A."/>
            <person name="Berges H."/>
            <person name="Blanchet N."/>
            <person name="Boniface M.C."/>
            <person name="Brunel D."/>
            <person name="Catrice O."/>
            <person name="Chaidir N."/>
            <person name="Claudel C."/>
            <person name="Donnadieu C."/>
            <person name="Faraut T."/>
            <person name="Fievet G."/>
            <person name="Helmstetter N."/>
            <person name="King M."/>
            <person name="Knapp S.J."/>
            <person name="Lai Z."/>
            <person name="Le Paslier M.C."/>
            <person name="Lippi Y."/>
            <person name="Lorenzon L."/>
            <person name="Mandel J.R."/>
            <person name="Marage G."/>
            <person name="Marchand G."/>
            <person name="Marquand E."/>
            <person name="Bret-Mestries E."/>
            <person name="Morien E."/>
            <person name="Nambeesan S."/>
            <person name="Nguyen T."/>
            <person name="Pegot-Espagnet P."/>
            <person name="Pouilly N."/>
            <person name="Raftis F."/>
            <person name="Sallet E."/>
            <person name="Schiex T."/>
            <person name="Thomas J."/>
            <person name="Vandecasteele C."/>
            <person name="Vares D."/>
            <person name="Vear F."/>
            <person name="Vautrin S."/>
            <person name="Crespi M."/>
            <person name="Mangin B."/>
            <person name="Burke J.M."/>
            <person name="Salse J."/>
            <person name="Munos S."/>
            <person name="Vincourt P."/>
            <person name="Rieseberg L.H."/>
            <person name="Langlade N.B."/>
        </authorList>
    </citation>
    <scope>NUCLEOTIDE SEQUENCE</scope>
    <source>
        <tissue evidence="3">Leaves</tissue>
    </source>
</reference>
<dbReference type="Gramene" id="mRNA:HanXRQr2_Chr04g0140481">
    <property type="protein sequence ID" value="mRNA:HanXRQr2_Chr04g0140481"/>
    <property type="gene ID" value="HanXRQr2_Chr04g0140481"/>
</dbReference>
<dbReference type="Proteomes" id="UP000215914">
    <property type="component" value="Unassembled WGS sequence"/>
</dbReference>
<evidence type="ECO:0000259" key="2">
    <source>
        <dbReference type="Pfam" id="PF23282"/>
    </source>
</evidence>
<dbReference type="InterPro" id="IPR044974">
    <property type="entry name" value="Disease_R_plants"/>
</dbReference>
<sequence>MNILKISYDGLETYQKELFLDIACFWNKKSQHDAVEILEACGYHPGIGIKVLKQKALISIVNGNFDMHDLLQEMGHYIVRGEGVHPYSPESYSRLWKEEDIKNLCLRDALKENYKIEAIKYNGYLYDGGHDFSSRFFKIVSKLKKLRWLRVDMHTRMFDGEPTFLNELCYADGYPTSSFLNSYPLMNLIILNLSWSTYQEVRKENDTSRTLGPSLLQENDTIKATTYKDFESVLEFPRLSLSTLRYLKVHYSTLTELGKGRWKQLPNLKTLHLSSMWKLLNTPDFNALPCLEKLIISQCDELVEIHSSLGRHGSLKYISVSYCPELRIFPTIVHMENLKTVEIGYCNLEDGDIPSGIDRLSNLQELSLRGNKFSRLDFSLLQLTRIKLLNISGCEQLLELPQLPPGLVILKADSCKSVTTTGDCHKNCKQLRHVSLMDVIINDADRLLEFMLEVKAIENGCMRLQLEGVEIAKGFTPLLPEKWYDDFCGFLICAVLYRGDHLDINIRAKVMSGMDYQSDVVWEERNSNSMKEAIREGDSDKHTKLVHYF</sequence>
<keyword evidence="3" id="KW-0238">DNA-binding</keyword>
<protein>
    <submittedName>
        <fullName evidence="3">Leucine-rich repeat domain superfamily, winged helix DNA-binding domain superfamily</fullName>
    </submittedName>
</protein>
<organism evidence="3 4">
    <name type="scientific">Helianthus annuus</name>
    <name type="common">Common sunflower</name>
    <dbReference type="NCBI Taxonomy" id="4232"/>
    <lineage>
        <taxon>Eukaryota</taxon>
        <taxon>Viridiplantae</taxon>
        <taxon>Streptophyta</taxon>
        <taxon>Embryophyta</taxon>
        <taxon>Tracheophyta</taxon>
        <taxon>Spermatophyta</taxon>
        <taxon>Magnoliopsida</taxon>
        <taxon>eudicotyledons</taxon>
        <taxon>Gunneridae</taxon>
        <taxon>Pentapetalae</taxon>
        <taxon>asterids</taxon>
        <taxon>campanulids</taxon>
        <taxon>Asterales</taxon>
        <taxon>Asteraceae</taxon>
        <taxon>Asteroideae</taxon>
        <taxon>Heliantheae alliance</taxon>
        <taxon>Heliantheae</taxon>
        <taxon>Helianthus</taxon>
    </lineage>
</organism>
<proteinExistence type="predicted"/>
<keyword evidence="1" id="KW-0677">Repeat</keyword>
<accession>A0A9K3J458</accession>
<evidence type="ECO:0000313" key="3">
    <source>
        <dbReference type="EMBL" id="KAF5808007.1"/>
    </source>
</evidence>
<dbReference type="SUPFAM" id="SSF52058">
    <property type="entry name" value="L domain-like"/>
    <property type="match status" value="1"/>
</dbReference>
<gene>
    <name evidence="3" type="ORF">HanXRQr2_Chr04g0140481</name>
</gene>
<dbReference type="AlphaFoldDB" id="A0A9K3J458"/>
<dbReference type="InterPro" id="IPR032675">
    <property type="entry name" value="LRR_dom_sf"/>
</dbReference>
<comment type="caution">
    <text evidence="3">The sequence shown here is derived from an EMBL/GenBank/DDBJ whole genome shotgun (WGS) entry which is preliminary data.</text>
</comment>
<dbReference type="InterPro" id="IPR058192">
    <property type="entry name" value="WHD_ROQ1-like"/>
</dbReference>
<dbReference type="Pfam" id="PF23282">
    <property type="entry name" value="WHD_ROQ1"/>
    <property type="match status" value="1"/>
</dbReference>
<dbReference type="PANTHER" id="PTHR11017">
    <property type="entry name" value="LEUCINE-RICH REPEAT-CONTAINING PROTEIN"/>
    <property type="match status" value="1"/>
</dbReference>
<reference evidence="3" key="2">
    <citation type="submission" date="2020-06" db="EMBL/GenBank/DDBJ databases">
        <title>Helianthus annuus Genome sequencing and assembly Release 2.</title>
        <authorList>
            <person name="Gouzy J."/>
            <person name="Langlade N."/>
            <person name="Munos S."/>
        </authorList>
    </citation>
    <scope>NUCLEOTIDE SEQUENCE</scope>
    <source>
        <tissue evidence="3">Leaves</tissue>
    </source>
</reference>
<dbReference type="GO" id="GO:0003677">
    <property type="term" value="F:DNA binding"/>
    <property type="evidence" value="ECO:0007669"/>
    <property type="project" value="UniProtKB-KW"/>
</dbReference>
<feature type="domain" description="Disease resistance protein Roq1-like winged-helix" evidence="2">
    <location>
        <begin position="14"/>
        <end position="81"/>
    </location>
</feature>
<name>A0A9K3J458_HELAN</name>
<evidence type="ECO:0000256" key="1">
    <source>
        <dbReference type="ARBA" id="ARBA00022737"/>
    </source>
</evidence>
<dbReference type="PANTHER" id="PTHR11017:SF340">
    <property type="entry name" value="NB-ARC-RELATED"/>
    <property type="match status" value="1"/>
</dbReference>
<dbReference type="SUPFAM" id="SSF46785">
    <property type="entry name" value="Winged helix' DNA-binding domain"/>
    <property type="match status" value="1"/>
</dbReference>
<keyword evidence="4" id="KW-1185">Reference proteome</keyword>
<evidence type="ECO:0000313" key="4">
    <source>
        <dbReference type="Proteomes" id="UP000215914"/>
    </source>
</evidence>
<dbReference type="Gene3D" id="3.80.10.10">
    <property type="entry name" value="Ribonuclease Inhibitor"/>
    <property type="match status" value="2"/>
</dbReference>
<dbReference type="GO" id="GO:0006952">
    <property type="term" value="P:defense response"/>
    <property type="evidence" value="ECO:0007669"/>
    <property type="project" value="InterPro"/>
</dbReference>
<dbReference type="InterPro" id="IPR036390">
    <property type="entry name" value="WH_DNA-bd_sf"/>
</dbReference>